<comment type="similarity">
    <text evidence="1">Belongs to the NSRP1 family.</text>
</comment>
<feature type="compositionally biased region" description="Acidic residues" evidence="3">
    <location>
        <begin position="32"/>
        <end position="42"/>
    </location>
</feature>
<feature type="domain" description="Nuclear speckle splicing regulatory protein 1 N-terminal" evidence="4">
    <location>
        <begin position="65"/>
        <end position="182"/>
    </location>
</feature>
<dbReference type="EMBL" id="JAHWGI010000336">
    <property type="protein sequence ID" value="KAK3913709.1"/>
    <property type="molecule type" value="Genomic_DNA"/>
</dbReference>
<dbReference type="PANTHER" id="PTHR31938:SF4">
    <property type="entry name" value="NUCLEAR SPECKLE SPLICING REGULATORY PROTEIN 1"/>
    <property type="match status" value="1"/>
</dbReference>
<dbReference type="PANTHER" id="PTHR31938">
    <property type="entry name" value="NUCLEAR SPECKLE SPLICING REGULATORY PROTEIN 1"/>
    <property type="match status" value="1"/>
</dbReference>
<name>A0AAE1H2S6_9NEOP</name>
<gene>
    <name evidence="5" type="ORF">KUF71_023166</name>
</gene>
<dbReference type="InterPro" id="IPR042816">
    <property type="entry name" value="Nsrp1"/>
</dbReference>
<organism evidence="5 6">
    <name type="scientific">Frankliniella fusca</name>
    <dbReference type="NCBI Taxonomy" id="407009"/>
    <lineage>
        <taxon>Eukaryota</taxon>
        <taxon>Metazoa</taxon>
        <taxon>Ecdysozoa</taxon>
        <taxon>Arthropoda</taxon>
        <taxon>Hexapoda</taxon>
        <taxon>Insecta</taxon>
        <taxon>Pterygota</taxon>
        <taxon>Neoptera</taxon>
        <taxon>Paraneoptera</taxon>
        <taxon>Thysanoptera</taxon>
        <taxon>Terebrantia</taxon>
        <taxon>Thripoidea</taxon>
        <taxon>Thripidae</taxon>
        <taxon>Frankliniella</taxon>
    </lineage>
</organism>
<accession>A0AAE1H2S6</accession>
<dbReference type="Proteomes" id="UP001219518">
    <property type="component" value="Unassembled WGS sequence"/>
</dbReference>
<feature type="compositionally biased region" description="Basic and acidic residues" evidence="3">
    <location>
        <begin position="322"/>
        <end position="331"/>
    </location>
</feature>
<feature type="compositionally biased region" description="Basic and acidic residues" evidence="3">
    <location>
        <begin position="118"/>
        <end position="147"/>
    </location>
</feature>
<evidence type="ECO:0000313" key="6">
    <source>
        <dbReference type="Proteomes" id="UP001219518"/>
    </source>
</evidence>
<reference evidence="5" key="1">
    <citation type="submission" date="2021-07" db="EMBL/GenBank/DDBJ databases">
        <authorList>
            <person name="Catto M.A."/>
            <person name="Jacobson A."/>
            <person name="Kennedy G."/>
            <person name="Labadie P."/>
            <person name="Hunt B.G."/>
            <person name="Srinivasan R."/>
        </authorList>
    </citation>
    <scope>NUCLEOTIDE SEQUENCE</scope>
    <source>
        <strain evidence="5">PL_HMW_Pooled</strain>
        <tissue evidence="5">Head</tissue>
    </source>
</reference>
<keyword evidence="6" id="KW-1185">Reference proteome</keyword>
<feature type="compositionally biased region" description="Low complexity" evidence="3">
    <location>
        <begin position="273"/>
        <end position="292"/>
    </location>
</feature>
<feature type="compositionally biased region" description="Basic and acidic residues" evidence="3">
    <location>
        <begin position="338"/>
        <end position="364"/>
    </location>
</feature>
<keyword evidence="2" id="KW-0175">Coiled coil</keyword>
<evidence type="ECO:0000313" key="5">
    <source>
        <dbReference type="EMBL" id="KAK3913709.1"/>
    </source>
</evidence>
<evidence type="ECO:0000259" key="4">
    <source>
        <dbReference type="Pfam" id="PF09745"/>
    </source>
</evidence>
<feature type="region of interest" description="Disordered" evidence="3">
    <location>
        <begin position="194"/>
        <end position="364"/>
    </location>
</feature>
<proteinExistence type="inferred from homology"/>
<comment type="caution">
    <text evidence="5">The sequence shown here is derived from an EMBL/GenBank/DDBJ whole genome shotgun (WGS) entry which is preliminary data.</text>
</comment>
<feature type="compositionally biased region" description="Basic residues" evidence="3">
    <location>
        <begin position="240"/>
        <end position="249"/>
    </location>
</feature>
<feature type="compositionally biased region" description="Basic and acidic residues" evidence="3">
    <location>
        <begin position="297"/>
        <end position="315"/>
    </location>
</feature>
<protein>
    <submittedName>
        <fullName evidence="5">Nuclear speckle splicing regulatory protein 1</fullName>
    </submittedName>
</protein>
<feature type="compositionally biased region" description="Polar residues" evidence="3">
    <location>
        <begin position="202"/>
        <end position="213"/>
    </location>
</feature>
<reference evidence="5" key="2">
    <citation type="journal article" date="2023" name="BMC Genomics">
        <title>Pest status, molecular evolution, and epigenetic factors derived from the genome assembly of Frankliniella fusca, a thysanopteran phytovirus vector.</title>
        <authorList>
            <person name="Catto M.A."/>
            <person name="Labadie P.E."/>
            <person name="Jacobson A.L."/>
            <person name="Kennedy G.G."/>
            <person name="Srinivasan R."/>
            <person name="Hunt B.G."/>
        </authorList>
    </citation>
    <scope>NUCLEOTIDE SEQUENCE</scope>
    <source>
        <strain evidence="5">PL_HMW_Pooled</strain>
    </source>
</reference>
<dbReference type="InterPro" id="IPR018612">
    <property type="entry name" value="NSRP1_N"/>
</dbReference>
<feature type="compositionally biased region" description="Basic and acidic residues" evidence="3">
    <location>
        <begin position="214"/>
        <end position="239"/>
    </location>
</feature>
<feature type="region of interest" description="Disordered" evidence="3">
    <location>
        <begin position="23"/>
        <end position="48"/>
    </location>
</feature>
<dbReference type="GO" id="GO:0000381">
    <property type="term" value="P:regulation of alternative mRNA splicing, via spliceosome"/>
    <property type="evidence" value="ECO:0007669"/>
    <property type="project" value="InterPro"/>
</dbReference>
<feature type="region of interest" description="Disordered" evidence="3">
    <location>
        <begin position="118"/>
        <end position="148"/>
    </location>
</feature>
<dbReference type="Pfam" id="PF09745">
    <property type="entry name" value="NSRP1_N"/>
    <property type="match status" value="1"/>
</dbReference>
<evidence type="ECO:0000256" key="2">
    <source>
        <dbReference type="ARBA" id="ARBA00023054"/>
    </source>
</evidence>
<evidence type="ECO:0000256" key="1">
    <source>
        <dbReference type="ARBA" id="ARBA00010126"/>
    </source>
</evidence>
<dbReference type="AlphaFoldDB" id="A0AAE1H2S6"/>
<sequence length="421" mass="47421">MASGKNNKQYGLILPTKGNVIQAPTKKNVFGDDSDSESDEGGGGDWVKKSLKLEAQKSVLKRTTKNQMKKALAEDPTVFQYDEIYDDLEQKKEEATAAKKGVEKKPRYIQALLQTAEKRKKENERRIERQVQKEREEEGNQFADKESFVTSSYRQKLEEFKKQEEEEQRMERLEAIGDVTKQKDLTGFYRHLLRQTMGESLPGSSEANNTGTTDSKEIQEDHAQNSKEENIVMKKDVQKKDRHYRKRRSSSSGSSDDETAGNQKDKNVDADSDFTGSSSSSSESDSGATGSGSEEGEIVKKKKEAEKSEKKEKVLGKKRKIEKADEKKKVLIETPSTIKEEPLSPKDEEQGKEGNGEENVDDKVVDAVKQEADSDSVSDKVEKEIKPKIDIWAKRTVGEAFDDAVRRYYERKAARAAGGRA</sequence>
<evidence type="ECO:0000256" key="3">
    <source>
        <dbReference type="SAM" id="MobiDB-lite"/>
    </source>
</evidence>